<keyword evidence="3" id="KW-1185">Reference proteome</keyword>
<name>A0A812Z0F9_9DINO</name>
<evidence type="ECO:0000313" key="3">
    <source>
        <dbReference type="Proteomes" id="UP000601435"/>
    </source>
</evidence>
<dbReference type="EMBL" id="CAJNJA010044840">
    <property type="protein sequence ID" value="CAE7804857.1"/>
    <property type="molecule type" value="Genomic_DNA"/>
</dbReference>
<reference evidence="2" key="1">
    <citation type="submission" date="2021-02" db="EMBL/GenBank/DDBJ databases">
        <authorList>
            <person name="Dougan E. K."/>
            <person name="Rhodes N."/>
            <person name="Thang M."/>
            <person name="Chan C."/>
        </authorList>
    </citation>
    <scope>NUCLEOTIDE SEQUENCE</scope>
</reference>
<proteinExistence type="predicted"/>
<dbReference type="OrthoDB" id="10494719at2759"/>
<keyword evidence="1" id="KW-0472">Membrane</keyword>
<feature type="transmembrane region" description="Helical" evidence="1">
    <location>
        <begin position="155"/>
        <end position="175"/>
    </location>
</feature>
<protein>
    <submittedName>
        <fullName evidence="2">Uncharacterized protein</fullName>
    </submittedName>
</protein>
<dbReference type="Proteomes" id="UP000601435">
    <property type="component" value="Unassembled WGS sequence"/>
</dbReference>
<feature type="transmembrane region" description="Helical" evidence="1">
    <location>
        <begin position="181"/>
        <end position="205"/>
    </location>
</feature>
<sequence>MDLEIDLGGSKQTLKLATAQESCREDVEQGRLPTLQRQLVVPAAARVLGFKYHEAVEAATGFARVHDLCVLLEEEGKLYLEPLSRTYTNQLSQHLPGRVRWLPPALEAVEKTDKEGLDVTELPEVDGLQILRGSMDHIVDACYKDPWKALSFSKIMWWVDLSLLTCALFYIDIVLDVKQLALFYGSGLHGYLLLNMMSMALPIMFTTWDAIKFVGTPSADRGMQRYAWSAAPTGGRVCDIGTCTDKLSDLCPRGRFTDSSAGVIGGAAAKHAAVSSGVLFVPWPGFRQPR</sequence>
<keyword evidence="1" id="KW-1133">Transmembrane helix</keyword>
<comment type="caution">
    <text evidence="2">The sequence shown here is derived from an EMBL/GenBank/DDBJ whole genome shotgun (WGS) entry which is preliminary data.</text>
</comment>
<evidence type="ECO:0000313" key="2">
    <source>
        <dbReference type="EMBL" id="CAE7804857.1"/>
    </source>
</evidence>
<gene>
    <name evidence="2" type="ORF">SNEC2469_LOCUS23790</name>
</gene>
<evidence type="ECO:0000256" key="1">
    <source>
        <dbReference type="SAM" id="Phobius"/>
    </source>
</evidence>
<accession>A0A812Z0F9</accession>
<organism evidence="2 3">
    <name type="scientific">Symbiodinium necroappetens</name>
    <dbReference type="NCBI Taxonomy" id="1628268"/>
    <lineage>
        <taxon>Eukaryota</taxon>
        <taxon>Sar</taxon>
        <taxon>Alveolata</taxon>
        <taxon>Dinophyceae</taxon>
        <taxon>Suessiales</taxon>
        <taxon>Symbiodiniaceae</taxon>
        <taxon>Symbiodinium</taxon>
    </lineage>
</organism>
<dbReference type="AlphaFoldDB" id="A0A812Z0F9"/>
<keyword evidence="1" id="KW-0812">Transmembrane</keyword>